<keyword evidence="1" id="KW-0344">Guanine-nucleotide releasing factor</keyword>
<dbReference type="InterPro" id="IPR052233">
    <property type="entry name" value="Rho-type_GEFs"/>
</dbReference>
<evidence type="ECO:0000313" key="5">
    <source>
        <dbReference type="EMBL" id="WWC85367.1"/>
    </source>
</evidence>
<dbReference type="Proteomes" id="UP001355207">
    <property type="component" value="Chromosome 1"/>
</dbReference>
<feature type="compositionally biased region" description="Polar residues" evidence="2">
    <location>
        <begin position="164"/>
        <end position="175"/>
    </location>
</feature>
<feature type="domain" description="DH" evidence="3">
    <location>
        <begin position="286"/>
        <end position="478"/>
    </location>
</feature>
<dbReference type="InterPro" id="IPR011993">
    <property type="entry name" value="PH-like_dom_sf"/>
</dbReference>
<gene>
    <name evidence="5" type="ORF">L201_000230</name>
</gene>
<feature type="domain" description="CNH" evidence="4">
    <location>
        <begin position="663"/>
        <end position="968"/>
    </location>
</feature>
<evidence type="ECO:0008006" key="7">
    <source>
        <dbReference type="Google" id="ProtNLM"/>
    </source>
</evidence>
<dbReference type="PANTHER" id="PTHR46572">
    <property type="entry name" value="RHO1 GDP-GTP EXCHANGE PROTEIN 1-RELATED"/>
    <property type="match status" value="1"/>
</dbReference>
<dbReference type="PANTHER" id="PTHR46572:SF1">
    <property type="entry name" value="RHO1 GUANINE NUCLEOTIDE EXCHANGE FACTOR TUS1"/>
    <property type="match status" value="1"/>
</dbReference>
<feature type="compositionally biased region" description="Polar residues" evidence="2">
    <location>
        <begin position="64"/>
        <end position="90"/>
    </location>
</feature>
<feature type="compositionally biased region" description="Polar residues" evidence="2">
    <location>
        <begin position="1"/>
        <end position="11"/>
    </location>
</feature>
<dbReference type="RefSeq" id="XP_066072130.1">
    <property type="nucleotide sequence ID" value="XM_066216033.1"/>
</dbReference>
<feature type="compositionally biased region" description="Low complexity" evidence="2">
    <location>
        <begin position="17"/>
        <end position="33"/>
    </location>
</feature>
<dbReference type="Gene3D" id="2.30.29.30">
    <property type="entry name" value="Pleckstrin-homology domain (PH domain)/Phosphotyrosine-binding domain (PTB)"/>
    <property type="match status" value="1"/>
</dbReference>
<feature type="region of interest" description="Disordered" evidence="2">
    <location>
        <begin position="149"/>
        <end position="193"/>
    </location>
</feature>
<dbReference type="InterPro" id="IPR035899">
    <property type="entry name" value="DBL_dom_sf"/>
</dbReference>
<dbReference type="InterPro" id="IPR001180">
    <property type="entry name" value="CNH_dom"/>
</dbReference>
<dbReference type="SUPFAM" id="SSF50729">
    <property type="entry name" value="PH domain-like"/>
    <property type="match status" value="1"/>
</dbReference>
<dbReference type="InterPro" id="IPR000219">
    <property type="entry name" value="DH_dom"/>
</dbReference>
<evidence type="ECO:0000313" key="6">
    <source>
        <dbReference type="Proteomes" id="UP001355207"/>
    </source>
</evidence>
<dbReference type="Gene3D" id="1.20.900.10">
    <property type="entry name" value="Dbl homology (DH) domain"/>
    <property type="match status" value="1"/>
</dbReference>
<evidence type="ECO:0000256" key="2">
    <source>
        <dbReference type="SAM" id="MobiDB-lite"/>
    </source>
</evidence>
<dbReference type="PROSITE" id="PS50010">
    <property type="entry name" value="DH_2"/>
    <property type="match status" value="1"/>
</dbReference>
<reference evidence="5 6" key="1">
    <citation type="submission" date="2024-01" db="EMBL/GenBank/DDBJ databases">
        <title>Comparative genomics of Cryptococcus and Kwoniella reveals pathogenesis evolution and contrasting modes of karyotype evolution via chromosome fusion or intercentromeric recombination.</title>
        <authorList>
            <person name="Coelho M.A."/>
            <person name="David-Palma M."/>
            <person name="Shea T."/>
            <person name="Bowers K."/>
            <person name="McGinley-Smith S."/>
            <person name="Mohammad A.W."/>
            <person name="Gnirke A."/>
            <person name="Yurkov A.M."/>
            <person name="Nowrousian M."/>
            <person name="Sun S."/>
            <person name="Cuomo C.A."/>
            <person name="Heitman J."/>
        </authorList>
    </citation>
    <scope>NUCLEOTIDE SEQUENCE [LARGE SCALE GENOMIC DNA]</scope>
    <source>
        <strain evidence="5 6">CBS 6074</strain>
    </source>
</reference>
<feature type="region of interest" description="Disordered" evidence="2">
    <location>
        <begin position="1"/>
        <end position="90"/>
    </location>
</feature>
<evidence type="ECO:0000259" key="4">
    <source>
        <dbReference type="PROSITE" id="PS50219"/>
    </source>
</evidence>
<dbReference type="Pfam" id="PF00780">
    <property type="entry name" value="CNH"/>
    <property type="match status" value="1"/>
</dbReference>
<name>A0AAX4JIT0_9TREE</name>
<dbReference type="AlphaFoldDB" id="A0AAX4JIT0"/>
<dbReference type="GeneID" id="91090902"/>
<dbReference type="GO" id="GO:0005085">
    <property type="term" value="F:guanyl-nucleotide exchange factor activity"/>
    <property type="evidence" value="ECO:0007669"/>
    <property type="project" value="UniProtKB-KW"/>
</dbReference>
<dbReference type="SMART" id="SM00325">
    <property type="entry name" value="RhoGEF"/>
    <property type="match status" value="1"/>
</dbReference>
<dbReference type="InterPro" id="IPR001849">
    <property type="entry name" value="PH_domain"/>
</dbReference>
<dbReference type="SUPFAM" id="SSF48065">
    <property type="entry name" value="DBL homology domain (DH-domain)"/>
    <property type="match status" value="1"/>
</dbReference>
<dbReference type="EMBL" id="CP144098">
    <property type="protein sequence ID" value="WWC85367.1"/>
    <property type="molecule type" value="Genomic_DNA"/>
</dbReference>
<dbReference type="Pfam" id="PF00621">
    <property type="entry name" value="RhoGEF"/>
    <property type="match status" value="1"/>
</dbReference>
<dbReference type="PROSITE" id="PS50219">
    <property type="entry name" value="CNH"/>
    <property type="match status" value="1"/>
</dbReference>
<sequence length="987" mass="111894">MPTTPFHQHSNYLAEPSSSNTISNGSSSLSSSKSKLKKLRPWSLAAHARRKTGWTSHTSEEDASVNTSTSQNDEFGNIYQNETNSQNHVDTLSYGDTRMRVTSDQPPRRVSDTPQIGITYSQKGQGEITKDWEEDSDLEDERVDTYSWIDPSFIGTDGSRATPAVSQSDLTNSRSIPLRSSDPNSQNSTPGTEVNELLDRAGTAPSPPAQLLPDDSYAMLLAYQNTSPSDSGHAYTSSSNYHSMPLSPTIPNTTPSESGILRNPNPEWYELVDRTLSDSLTKEELKRQGLWWEMIKGEREYVRDMKTVCEVFIEPLKQHDPPLLASDSRLHAFIAEVFSTSQQIYHAHVRLLGRLMERQRHEWPLMTTATDILLGTLLEIVDLYEAYMKNYPFAEARVRREQERNPPFRAFLSQRNSYDLTRRRDISVFLSRPVTRLPRILLVLEALYKVTPCDHPDKDDIPTAMEILHGVIRSTQPGIESAENKIKLWNTAERLLFKKGEIVELDISDPKRTLVHMGYVFRRVRSESNWHGWQDLRAILLDNYFLLTRDEENGKHVVVSRPIHLDFLNLVSADGVPERRYDSVTRYQRRPGGHMLEPVFQPERLMFPFTISTSSGINGRTYALCTAEEWKEKIEGAKTLRKFDVEGNRTFAVHNITISPEIRDPIMAADTFNWHNRETIAVATSRSVWLGWRRDSKTFRELIKFQFGHISMVTIVPDFGWLLVSASGSLLAYNLRDMIPTSNPDTWVVKGRLEGQSLSAPEHSVAFARVGVTKGRLLVVYAVHSKNSHQTTIYFFEPLLNSTSTTSYGTPSFRSFGSIMVPGYASDLSFFRQTVSVVTEKTFVIAEPGNPTFNSIPTFGNEIAERAMVVRMVSGSKPLGMWQVDESEFLLVYEWGGCWVTKFGEVSRKGAFLRWNLTPSYVIFKQPYLLLFEESHGRAEVRDVTTGRVCEVVEEKGMKVFPINRFGQGIVARGSKGLIEIVETVPL</sequence>
<accession>A0AAX4JIT0</accession>
<protein>
    <recommendedName>
        <fullName evidence="7">DH domain-containing protein</fullName>
    </recommendedName>
</protein>
<organism evidence="5 6">
    <name type="scientific">Kwoniella dendrophila CBS 6074</name>
    <dbReference type="NCBI Taxonomy" id="1295534"/>
    <lineage>
        <taxon>Eukaryota</taxon>
        <taxon>Fungi</taxon>
        <taxon>Dikarya</taxon>
        <taxon>Basidiomycota</taxon>
        <taxon>Agaricomycotina</taxon>
        <taxon>Tremellomycetes</taxon>
        <taxon>Tremellales</taxon>
        <taxon>Cryptococcaceae</taxon>
        <taxon>Kwoniella</taxon>
    </lineage>
</organism>
<feature type="compositionally biased region" description="Polar residues" evidence="2">
    <location>
        <begin position="181"/>
        <end position="192"/>
    </location>
</feature>
<dbReference type="SMART" id="SM00233">
    <property type="entry name" value="PH"/>
    <property type="match status" value="1"/>
</dbReference>
<dbReference type="CDD" id="cd00160">
    <property type="entry name" value="RhoGEF"/>
    <property type="match status" value="1"/>
</dbReference>
<evidence type="ECO:0000259" key="3">
    <source>
        <dbReference type="PROSITE" id="PS50010"/>
    </source>
</evidence>
<keyword evidence="6" id="KW-1185">Reference proteome</keyword>
<evidence type="ECO:0000256" key="1">
    <source>
        <dbReference type="ARBA" id="ARBA00022658"/>
    </source>
</evidence>
<proteinExistence type="predicted"/>